<sequence length="242" mass="26276">MRKLIGLGIAGGLLLSSWAQAGVMIESSRVVFSAADRERSLLMSNANEYPVIVQTWVDDGAPNGTPETAGEVPVLPLPGIFRLEPGERKNLRLLATQIKQPQDRESLYWLNVYEIPPTDAKLPPGVSAIKVAIRLQLKLFYRPQSLKPAVDKLTALQQFSLIRQPGTLKLKVENTSPYFATFGAAKISGGGKSQEVPIGMLAPFSNKTLDVGGDATWRPDSVSYILINDDGNGVVGKKTLKH</sequence>
<evidence type="ECO:0000256" key="2">
    <source>
        <dbReference type="ARBA" id="ARBA00007399"/>
    </source>
</evidence>
<dbReference type="InterPro" id="IPR036316">
    <property type="entry name" value="Pili_assmbl_chap_C_dom_sf"/>
</dbReference>
<comment type="subcellular location">
    <subcellularLocation>
        <location evidence="1">Periplasm</location>
    </subcellularLocation>
</comment>
<dbReference type="InterPro" id="IPR050643">
    <property type="entry name" value="Periplasmic_pilus_chap"/>
</dbReference>
<dbReference type="SUPFAM" id="SSF49354">
    <property type="entry name" value="PapD-like"/>
    <property type="match status" value="1"/>
</dbReference>
<feature type="signal peptide" evidence="6">
    <location>
        <begin position="1"/>
        <end position="21"/>
    </location>
</feature>
<dbReference type="InterPro" id="IPR016147">
    <property type="entry name" value="Pili_assmbl_chaperone_N"/>
</dbReference>
<accession>A0ABV6E922</accession>
<evidence type="ECO:0000256" key="3">
    <source>
        <dbReference type="ARBA" id="ARBA00022729"/>
    </source>
</evidence>
<evidence type="ECO:0000256" key="4">
    <source>
        <dbReference type="ARBA" id="ARBA00022764"/>
    </source>
</evidence>
<dbReference type="PANTHER" id="PTHR30251:SF7">
    <property type="entry name" value="FIMBRIAE CHAPARONE"/>
    <property type="match status" value="1"/>
</dbReference>
<comment type="similarity">
    <text evidence="2">Belongs to the periplasmic pilus chaperone family.</text>
</comment>
<proteinExistence type="inferred from homology"/>
<dbReference type="PANTHER" id="PTHR30251">
    <property type="entry name" value="PILUS ASSEMBLY CHAPERONE"/>
    <property type="match status" value="1"/>
</dbReference>
<evidence type="ECO:0000259" key="8">
    <source>
        <dbReference type="Pfam" id="PF02753"/>
    </source>
</evidence>
<evidence type="ECO:0000313" key="10">
    <source>
        <dbReference type="Proteomes" id="UP001589792"/>
    </source>
</evidence>
<evidence type="ECO:0000256" key="6">
    <source>
        <dbReference type="SAM" id="SignalP"/>
    </source>
</evidence>
<evidence type="ECO:0000256" key="1">
    <source>
        <dbReference type="ARBA" id="ARBA00004418"/>
    </source>
</evidence>
<evidence type="ECO:0000259" key="7">
    <source>
        <dbReference type="Pfam" id="PF00345"/>
    </source>
</evidence>
<keyword evidence="5" id="KW-0143">Chaperone</keyword>
<dbReference type="Pfam" id="PF00345">
    <property type="entry name" value="PapD_N"/>
    <property type="match status" value="1"/>
</dbReference>
<dbReference type="InterPro" id="IPR016148">
    <property type="entry name" value="Pili_assmbl_chaperone_C"/>
</dbReference>
<dbReference type="InterPro" id="IPR008962">
    <property type="entry name" value="PapD-like_sf"/>
</dbReference>
<name>A0ABV6E922_9GAMM</name>
<dbReference type="SUPFAM" id="SSF49584">
    <property type="entry name" value="Periplasmic chaperone C-domain"/>
    <property type="match status" value="1"/>
</dbReference>
<feature type="domain" description="Pili assembly chaperone C-terminal" evidence="8">
    <location>
        <begin position="172"/>
        <end position="232"/>
    </location>
</feature>
<dbReference type="InterPro" id="IPR001829">
    <property type="entry name" value="Pili_assmbl_chaperone_bac"/>
</dbReference>
<keyword evidence="4" id="KW-0574">Periplasm</keyword>
<dbReference type="Proteomes" id="UP001589792">
    <property type="component" value="Unassembled WGS sequence"/>
</dbReference>
<keyword evidence="10" id="KW-1185">Reference proteome</keyword>
<dbReference type="PRINTS" id="PR00969">
    <property type="entry name" value="CHAPERONPILI"/>
</dbReference>
<organism evidence="9 10">
    <name type="scientific">Serratia aquatilis</name>
    <dbReference type="NCBI Taxonomy" id="1737515"/>
    <lineage>
        <taxon>Bacteria</taxon>
        <taxon>Pseudomonadati</taxon>
        <taxon>Pseudomonadota</taxon>
        <taxon>Gammaproteobacteria</taxon>
        <taxon>Enterobacterales</taxon>
        <taxon>Yersiniaceae</taxon>
        <taxon>Serratia</taxon>
    </lineage>
</organism>
<dbReference type="Gene3D" id="2.60.40.10">
    <property type="entry name" value="Immunoglobulins"/>
    <property type="match status" value="2"/>
</dbReference>
<gene>
    <name evidence="9" type="ORF">ACFFJ3_03185</name>
</gene>
<dbReference type="InterPro" id="IPR013783">
    <property type="entry name" value="Ig-like_fold"/>
</dbReference>
<dbReference type="EMBL" id="JBHLXG010000003">
    <property type="protein sequence ID" value="MFC0225516.1"/>
    <property type="molecule type" value="Genomic_DNA"/>
</dbReference>
<feature type="domain" description="Pili assembly chaperone N-terminal" evidence="7">
    <location>
        <begin position="22"/>
        <end position="146"/>
    </location>
</feature>
<comment type="caution">
    <text evidence="9">The sequence shown here is derived from an EMBL/GenBank/DDBJ whole genome shotgun (WGS) entry which is preliminary data.</text>
</comment>
<keyword evidence="3 6" id="KW-0732">Signal</keyword>
<protein>
    <submittedName>
        <fullName evidence="9">Molecular chaperone</fullName>
    </submittedName>
</protein>
<dbReference type="Pfam" id="PF02753">
    <property type="entry name" value="PapD_C"/>
    <property type="match status" value="1"/>
</dbReference>
<dbReference type="RefSeq" id="WP_380672891.1">
    <property type="nucleotide sequence ID" value="NZ_CP173186.1"/>
</dbReference>
<evidence type="ECO:0000313" key="9">
    <source>
        <dbReference type="EMBL" id="MFC0225516.1"/>
    </source>
</evidence>
<reference evidence="9 10" key="1">
    <citation type="submission" date="2024-09" db="EMBL/GenBank/DDBJ databases">
        <authorList>
            <person name="Sun Q."/>
            <person name="Mori K."/>
        </authorList>
    </citation>
    <scope>NUCLEOTIDE SEQUENCE [LARGE SCALE GENOMIC DNA]</scope>
    <source>
        <strain evidence="9 10">CCM 8626</strain>
    </source>
</reference>
<feature type="chain" id="PRO_5045769338" evidence="6">
    <location>
        <begin position="22"/>
        <end position="242"/>
    </location>
</feature>
<evidence type="ECO:0000256" key="5">
    <source>
        <dbReference type="ARBA" id="ARBA00023186"/>
    </source>
</evidence>